<dbReference type="EMBL" id="GGEC01022331">
    <property type="protein sequence ID" value="MBX02815.1"/>
    <property type="molecule type" value="Transcribed_RNA"/>
</dbReference>
<accession>A0A2P2KAP9</accession>
<reference evidence="1" key="1">
    <citation type="submission" date="2018-02" db="EMBL/GenBank/DDBJ databases">
        <title>Rhizophora mucronata_Transcriptome.</title>
        <authorList>
            <person name="Meera S.P."/>
            <person name="Sreeshan A."/>
            <person name="Augustine A."/>
        </authorList>
    </citation>
    <scope>NUCLEOTIDE SEQUENCE</scope>
    <source>
        <tissue evidence="1">Leaf</tissue>
    </source>
</reference>
<name>A0A2P2KAP9_RHIMU</name>
<organism evidence="1">
    <name type="scientific">Rhizophora mucronata</name>
    <name type="common">Asiatic mangrove</name>
    <dbReference type="NCBI Taxonomy" id="61149"/>
    <lineage>
        <taxon>Eukaryota</taxon>
        <taxon>Viridiplantae</taxon>
        <taxon>Streptophyta</taxon>
        <taxon>Embryophyta</taxon>
        <taxon>Tracheophyta</taxon>
        <taxon>Spermatophyta</taxon>
        <taxon>Magnoliopsida</taxon>
        <taxon>eudicotyledons</taxon>
        <taxon>Gunneridae</taxon>
        <taxon>Pentapetalae</taxon>
        <taxon>rosids</taxon>
        <taxon>fabids</taxon>
        <taxon>Malpighiales</taxon>
        <taxon>Rhizophoraceae</taxon>
        <taxon>Rhizophora</taxon>
    </lineage>
</organism>
<evidence type="ECO:0000313" key="1">
    <source>
        <dbReference type="EMBL" id="MBX02815.1"/>
    </source>
</evidence>
<dbReference type="AlphaFoldDB" id="A0A2P2KAP9"/>
<proteinExistence type="predicted"/>
<protein>
    <submittedName>
        <fullName evidence="1">Copper chaperone for superoxide dismutase</fullName>
    </submittedName>
</protein>
<sequence>MEGLTYILHSIACATNKPFIGPTGCLIYQLLW</sequence>